<keyword evidence="2 5" id="KW-0812">Transmembrane</keyword>
<feature type="transmembrane region" description="Helical" evidence="5">
    <location>
        <begin position="289"/>
        <end position="308"/>
    </location>
</feature>
<evidence type="ECO:0000256" key="5">
    <source>
        <dbReference type="SAM" id="Phobius"/>
    </source>
</evidence>
<accession>A0A072PDI6</accession>
<feature type="transmembrane region" description="Helical" evidence="5">
    <location>
        <begin position="118"/>
        <end position="135"/>
    </location>
</feature>
<organism evidence="7 8">
    <name type="scientific">Exophiala aquamarina CBS 119918</name>
    <dbReference type="NCBI Taxonomy" id="1182545"/>
    <lineage>
        <taxon>Eukaryota</taxon>
        <taxon>Fungi</taxon>
        <taxon>Dikarya</taxon>
        <taxon>Ascomycota</taxon>
        <taxon>Pezizomycotina</taxon>
        <taxon>Eurotiomycetes</taxon>
        <taxon>Chaetothyriomycetidae</taxon>
        <taxon>Chaetothyriales</taxon>
        <taxon>Herpotrichiellaceae</taxon>
        <taxon>Exophiala</taxon>
    </lineage>
</organism>
<feature type="transmembrane region" description="Helical" evidence="5">
    <location>
        <begin position="88"/>
        <end position="106"/>
    </location>
</feature>
<feature type="transmembrane region" description="Helical" evidence="5">
    <location>
        <begin position="436"/>
        <end position="458"/>
    </location>
</feature>
<feature type="transmembrane region" description="Helical" evidence="5">
    <location>
        <begin position="207"/>
        <end position="227"/>
    </location>
</feature>
<dbReference type="InterPro" id="IPR011701">
    <property type="entry name" value="MFS"/>
</dbReference>
<dbReference type="EMBL" id="AMGV01000004">
    <property type="protein sequence ID" value="KEF57343.1"/>
    <property type="molecule type" value="Genomic_DNA"/>
</dbReference>
<dbReference type="Gene3D" id="1.20.1250.20">
    <property type="entry name" value="MFS general substrate transporter like domains"/>
    <property type="match status" value="1"/>
</dbReference>
<dbReference type="SUPFAM" id="SSF103473">
    <property type="entry name" value="MFS general substrate transporter"/>
    <property type="match status" value="1"/>
</dbReference>
<protein>
    <recommendedName>
        <fullName evidence="6">Major facilitator superfamily (MFS) profile domain-containing protein</fullName>
    </recommendedName>
</protein>
<dbReference type="RefSeq" id="XP_013259933.1">
    <property type="nucleotide sequence ID" value="XM_013404479.1"/>
</dbReference>
<feature type="transmembrane region" description="Helical" evidence="5">
    <location>
        <begin position="50"/>
        <end position="68"/>
    </location>
</feature>
<dbReference type="GO" id="GO:0022857">
    <property type="term" value="F:transmembrane transporter activity"/>
    <property type="evidence" value="ECO:0007669"/>
    <property type="project" value="InterPro"/>
</dbReference>
<evidence type="ECO:0000256" key="3">
    <source>
        <dbReference type="ARBA" id="ARBA00022989"/>
    </source>
</evidence>
<evidence type="ECO:0000256" key="2">
    <source>
        <dbReference type="ARBA" id="ARBA00022692"/>
    </source>
</evidence>
<evidence type="ECO:0000259" key="6">
    <source>
        <dbReference type="PROSITE" id="PS50850"/>
    </source>
</evidence>
<gene>
    <name evidence="7" type="ORF">A1O9_05260</name>
</gene>
<reference evidence="7 8" key="1">
    <citation type="submission" date="2013-03" db="EMBL/GenBank/DDBJ databases">
        <title>The Genome Sequence of Exophiala aquamarina CBS 119918.</title>
        <authorList>
            <consortium name="The Broad Institute Genomics Platform"/>
            <person name="Cuomo C."/>
            <person name="de Hoog S."/>
            <person name="Gorbushina A."/>
            <person name="Walker B."/>
            <person name="Young S.K."/>
            <person name="Zeng Q."/>
            <person name="Gargeya S."/>
            <person name="Fitzgerald M."/>
            <person name="Haas B."/>
            <person name="Abouelleil A."/>
            <person name="Allen A.W."/>
            <person name="Alvarado L."/>
            <person name="Arachchi H.M."/>
            <person name="Berlin A.M."/>
            <person name="Chapman S.B."/>
            <person name="Gainer-Dewar J."/>
            <person name="Goldberg J."/>
            <person name="Griggs A."/>
            <person name="Gujja S."/>
            <person name="Hansen M."/>
            <person name="Howarth C."/>
            <person name="Imamovic A."/>
            <person name="Ireland A."/>
            <person name="Larimer J."/>
            <person name="McCowan C."/>
            <person name="Murphy C."/>
            <person name="Pearson M."/>
            <person name="Poon T.W."/>
            <person name="Priest M."/>
            <person name="Roberts A."/>
            <person name="Saif S."/>
            <person name="Shea T."/>
            <person name="Sisk P."/>
            <person name="Sykes S."/>
            <person name="Wortman J."/>
            <person name="Nusbaum C."/>
            <person name="Birren B."/>
        </authorList>
    </citation>
    <scope>NUCLEOTIDE SEQUENCE [LARGE SCALE GENOMIC DNA]</scope>
    <source>
        <strain evidence="7 8">CBS 119918</strain>
    </source>
</reference>
<feature type="transmembrane region" description="Helical" evidence="5">
    <location>
        <begin position="181"/>
        <end position="201"/>
    </location>
</feature>
<dbReference type="PROSITE" id="PS50850">
    <property type="entry name" value="MFS"/>
    <property type="match status" value="1"/>
</dbReference>
<dbReference type="GO" id="GO:0005886">
    <property type="term" value="C:plasma membrane"/>
    <property type="evidence" value="ECO:0007669"/>
    <property type="project" value="TreeGrafter"/>
</dbReference>
<dbReference type="Proteomes" id="UP000027920">
    <property type="component" value="Unassembled WGS sequence"/>
</dbReference>
<dbReference type="VEuPathDB" id="FungiDB:A1O9_05260"/>
<feature type="transmembrane region" description="Helical" evidence="5">
    <location>
        <begin position="402"/>
        <end position="424"/>
    </location>
</feature>
<dbReference type="PANTHER" id="PTHR23502:SF34">
    <property type="entry name" value="PROTEIN HOL1"/>
    <property type="match status" value="1"/>
</dbReference>
<feature type="transmembrane region" description="Helical" evidence="5">
    <location>
        <begin position="328"/>
        <end position="349"/>
    </location>
</feature>
<sequence>MMRAESSRGYCSLDRPMIHEIPLSVASLEIPCTISTNTRNVQTWHLWRKYLALFASCFFVFLSNYVTLGISPILLNVVQEYNIDFTKAGYLISFQILSLGLGNLFWIPVAAKYGKRPVLILASCLFFVCSVWSAVAKTYGSQFGARFIQGFAASCSEALGPAVVADLFFVHERGLWMGAYILMFTVGSSCGGIFAGLIANASPNWRMVLWANSILAGVLFLTMCLFASETNFERPPENEMGEGLEPSELPAIRARANSSWLKSLSLTGWYDSSQSLWWLWWRPLLTLQYPANIWATLVYGVTLAWIVLQSTANGVIFPIQYNFSPLAVGNIACAYLVASLIGSAAGGPVSDWTIKFFTKRRGGYFEPEFRLWCLIPAYLFGPLGLLLYGFGIENNLPPMVPIVGTAITWGVLCAVSTIAVTYVVDCYRPLAGETMTALTAAKNTFAFALSFAVFPWFLRDGYAKVSLALTRSHCPN</sequence>
<evidence type="ECO:0000256" key="4">
    <source>
        <dbReference type="ARBA" id="ARBA00023136"/>
    </source>
</evidence>
<evidence type="ECO:0000313" key="8">
    <source>
        <dbReference type="Proteomes" id="UP000027920"/>
    </source>
</evidence>
<feature type="transmembrane region" description="Helical" evidence="5">
    <location>
        <begin position="147"/>
        <end position="169"/>
    </location>
</feature>
<dbReference type="Pfam" id="PF07690">
    <property type="entry name" value="MFS_1"/>
    <property type="match status" value="1"/>
</dbReference>
<keyword evidence="8" id="KW-1185">Reference proteome</keyword>
<dbReference type="InterPro" id="IPR020846">
    <property type="entry name" value="MFS_dom"/>
</dbReference>
<keyword evidence="3 5" id="KW-1133">Transmembrane helix</keyword>
<evidence type="ECO:0000256" key="1">
    <source>
        <dbReference type="ARBA" id="ARBA00004141"/>
    </source>
</evidence>
<keyword evidence="4 5" id="KW-0472">Membrane</keyword>
<feature type="domain" description="Major facilitator superfamily (MFS) profile" evidence="6">
    <location>
        <begin position="52"/>
        <end position="476"/>
    </location>
</feature>
<comment type="caution">
    <text evidence="7">The sequence shown here is derived from an EMBL/GenBank/DDBJ whole genome shotgun (WGS) entry which is preliminary data.</text>
</comment>
<comment type="subcellular location">
    <subcellularLocation>
        <location evidence="1">Membrane</location>
        <topology evidence="1">Multi-pass membrane protein</topology>
    </subcellularLocation>
</comment>
<proteinExistence type="predicted"/>
<dbReference type="OrthoDB" id="5215911at2759"/>
<dbReference type="GeneID" id="25280186"/>
<feature type="transmembrane region" description="Helical" evidence="5">
    <location>
        <begin position="369"/>
        <end position="390"/>
    </location>
</feature>
<dbReference type="AlphaFoldDB" id="A0A072PDI6"/>
<dbReference type="HOGENOM" id="CLU_008455_13_6_1"/>
<dbReference type="InterPro" id="IPR036259">
    <property type="entry name" value="MFS_trans_sf"/>
</dbReference>
<evidence type="ECO:0000313" key="7">
    <source>
        <dbReference type="EMBL" id="KEF57343.1"/>
    </source>
</evidence>
<name>A0A072PDI6_9EURO</name>
<dbReference type="PANTHER" id="PTHR23502">
    <property type="entry name" value="MAJOR FACILITATOR SUPERFAMILY"/>
    <property type="match status" value="1"/>
</dbReference>